<organism evidence="1 2">
    <name type="scientific">Dreissena polymorpha</name>
    <name type="common">Zebra mussel</name>
    <name type="synonym">Mytilus polymorpha</name>
    <dbReference type="NCBI Taxonomy" id="45954"/>
    <lineage>
        <taxon>Eukaryota</taxon>
        <taxon>Metazoa</taxon>
        <taxon>Spiralia</taxon>
        <taxon>Lophotrochozoa</taxon>
        <taxon>Mollusca</taxon>
        <taxon>Bivalvia</taxon>
        <taxon>Autobranchia</taxon>
        <taxon>Heteroconchia</taxon>
        <taxon>Euheterodonta</taxon>
        <taxon>Imparidentia</taxon>
        <taxon>Neoheterodontei</taxon>
        <taxon>Myida</taxon>
        <taxon>Dreissenoidea</taxon>
        <taxon>Dreissenidae</taxon>
        <taxon>Dreissena</taxon>
    </lineage>
</organism>
<dbReference type="InterPro" id="IPR008979">
    <property type="entry name" value="Galactose-bd-like_sf"/>
</dbReference>
<protein>
    <submittedName>
        <fullName evidence="1">Uncharacterized protein</fullName>
    </submittedName>
</protein>
<evidence type="ECO:0000313" key="1">
    <source>
        <dbReference type="EMBL" id="KAH3831285.1"/>
    </source>
</evidence>
<dbReference type="SUPFAM" id="SSF49785">
    <property type="entry name" value="Galactose-binding domain-like"/>
    <property type="match status" value="1"/>
</dbReference>
<sequence length="60" mass="6137">MQSDTTKGGDATLAVDGSMTSYSSTTSANASWELDLGGEYVIKNVTINGKYVTIGAVSGD</sequence>
<reference evidence="1" key="1">
    <citation type="journal article" date="2019" name="bioRxiv">
        <title>The Genome of the Zebra Mussel, Dreissena polymorpha: A Resource for Invasive Species Research.</title>
        <authorList>
            <person name="McCartney M.A."/>
            <person name="Auch B."/>
            <person name="Kono T."/>
            <person name="Mallez S."/>
            <person name="Zhang Y."/>
            <person name="Obille A."/>
            <person name="Becker A."/>
            <person name="Abrahante J.E."/>
            <person name="Garbe J."/>
            <person name="Badalamenti J.P."/>
            <person name="Herman A."/>
            <person name="Mangelson H."/>
            <person name="Liachko I."/>
            <person name="Sullivan S."/>
            <person name="Sone E.D."/>
            <person name="Koren S."/>
            <person name="Silverstein K.A.T."/>
            <person name="Beckman K.B."/>
            <person name="Gohl D.M."/>
        </authorList>
    </citation>
    <scope>NUCLEOTIDE SEQUENCE</scope>
    <source>
        <strain evidence="1">Duluth1</strain>
        <tissue evidence="1">Whole animal</tissue>
    </source>
</reference>
<dbReference type="Gene3D" id="2.60.120.260">
    <property type="entry name" value="Galactose-binding domain-like"/>
    <property type="match status" value="1"/>
</dbReference>
<dbReference type="Proteomes" id="UP000828390">
    <property type="component" value="Unassembled WGS sequence"/>
</dbReference>
<comment type="caution">
    <text evidence="1">The sequence shown here is derived from an EMBL/GenBank/DDBJ whole genome shotgun (WGS) entry which is preliminary data.</text>
</comment>
<evidence type="ECO:0000313" key="2">
    <source>
        <dbReference type="Proteomes" id="UP000828390"/>
    </source>
</evidence>
<proteinExistence type="predicted"/>
<gene>
    <name evidence="1" type="ORF">DPMN_104547</name>
</gene>
<keyword evidence="2" id="KW-1185">Reference proteome</keyword>
<dbReference type="AlphaFoldDB" id="A0A9D4HBT5"/>
<accession>A0A9D4HBT5</accession>
<name>A0A9D4HBT5_DREPO</name>
<reference evidence="1" key="2">
    <citation type="submission" date="2020-11" db="EMBL/GenBank/DDBJ databases">
        <authorList>
            <person name="McCartney M.A."/>
            <person name="Auch B."/>
            <person name="Kono T."/>
            <person name="Mallez S."/>
            <person name="Becker A."/>
            <person name="Gohl D.M."/>
            <person name="Silverstein K.A.T."/>
            <person name="Koren S."/>
            <person name="Bechman K.B."/>
            <person name="Herman A."/>
            <person name="Abrahante J.E."/>
            <person name="Garbe J."/>
        </authorList>
    </citation>
    <scope>NUCLEOTIDE SEQUENCE</scope>
    <source>
        <strain evidence="1">Duluth1</strain>
        <tissue evidence="1">Whole animal</tissue>
    </source>
</reference>
<dbReference type="EMBL" id="JAIWYP010000004">
    <property type="protein sequence ID" value="KAH3831285.1"/>
    <property type="molecule type" value="Genomic_DNA"/>
</dbReference>